<evidence type="ECO:0000313" key="2">
    <source>
        <dbReference type="Proteomes" id="UP000003019"/>
    </source>
</evidence>
<dbReference type="AlphaFoldDB" id="G4CLC9"/>
<name>G4CLC9_9NEIS</name>
<comment type="caution">
    <text evidence="1">The sequence shown here is derived from an EMBL/GenBank/DDBJ whole genome shotgun (WGS) entry which is preliminary data.</text>
</comment>
<protein>
    <submittedName>
        <fullName evidence="1">Uncharacterized protein</fullName>
    </submittedName>
</protein>
<reference evidence="1 2" key="1">
    <citation type="submission" date="2011-05" db="EMBL/GenBank/DDBJ databases">
        <authorList>
            <person name="Muzny D."/>
            <person name="Qin X."/>
            <person name="Deng J."/>
            <person name="Jiang H."/>
            <person name="Liu Y."/>
            <person name="Qu J."/>
            <person name="Song X.-Z."/>
            <person name="Zhang L."/>
            <person name="Thornton R."/>
            <person name="Coyle M."/>
            <person name="Francisco L."/>
            <person name="Jackson L."/>
            <person name="Javaid M."/>
            <person name="Korchina V."/>
            <person name="Kovar C."/>
            <person name="Mata R."/>
            <person name="Mathew T."/>
            <person name="Ngo R."/>
            <person name="Nguyen L."/>
            <person name="Nguyen N."/>
            <person name="Okwuonu G."/>
            <person name="Ongeri F."/>
            <person name="Pham C."/>
            <person name="Simmons D."/>
            <person name="Wilczek-Boney K."/>
            <person name="Hale W."/>
            <person name="Jakkamsetti A."/>
            <person name="Pham P."/>
            <person name="Ruth R."/>
            <person name="San Lucas F."/>
            <person name="Warren J."/>
            <person name="Zhang J."/>
            <person name="Zhao Z."/>
            <person name="Zhou C."/>
            <person name="Zhu D."/>
            <person name="Lee S."/>
            <person name="Bess C."/>
            <person name="Blankenburg K."/>
            <person name="Forbes L."/>
            <person name="Fu Q."/>
            <person name="Gubbala S."/>
            <person name="Hirani K."/>
            <person name="Jayaseelan J.C."/>
            <person name="Lara F."/>
            <person name="Munidasa M."/>
            <person name="Palculict T."/>
            <person name="Patil S."/>
            <person name="Pu L.-L."/>
            <person name="Saada N."/>
            <person name="Tang L."/>
            <person name="Weissenberger G."/>
            <person name="Zhu Y."/>
            <person name="Hemphill L."/>
            <person name="Shang Y."/>
            <person name="Youmans B."/>
            <person name="Ayvaz T."/>
            <person name="Ross M."/>
            <person name="Santibanez J."/>
            <person name="Aqrawi P."/>
            <person name="Gross S."/>
            <person name="Joshi V."/>
            <person name="Fowler G."/>
            <person name="Nazareth L."/>
            <person name="Reid J."/>
            <person name="Worley K."/>
            <person name="Petrosino J."/>
            <person name="Highlander S."/>
            <person name="Gibbs R."/>
        </authorList>
    </citation>
    <scope>NUCLEOTIDE SEQUENCE [LARGE SCALE GENOMIC DNA]</scope>
    <source>
        <strain evidence="1 2">871</strain>
    </source>
</reference>
<accession>G4CLC9</accession>
<keyword evidence="2" id="KW-1185">Reference proteome</keyword>
<proteinExistence type="predicted"/>
<evidence type="ECO:0000313" key="1">
    <source>
        <dbReference type="EMBL" id="EGY51359.1"/>
    </source>
</evidence>
<sequence length="50" mass="5741">MVAIDAIKRQTRFQPDCGRAIIRLLKLKETKSGGLRLMPPVHNRRECLPL</sequence>
<dbReference type="Proteomes" id="UP000003019">
    <property type="component" value="Unassembled WGS sequence"/>
</dbReference>
<dbReference type="HOGENOM" id="CLU_3120274_0_0_4"/>
<gene>
    <name evidence="1" type="ORF">HMPREF9371_2420</name>
</gene>
<dbReference type="EMBL" id="AGAY01000085">
    <property type="protein sequence ID" value="EGY51359.1"/>
    <property type="molecule type" value="Genomic_DNA"/>
</dbReference>
<dbReference type="STRING" id="1032488.HMPREF9371_2420"/>
<organism evidence="1 2">
    <name type="scientific">Neisseria shayeganii 871</name>
    <dbReference type="NCBI Taxonomy" id="1032488"/>
    <lineage>
        <taxon>Bacteria</taxon>
        <taxon>Pseudomonadati</taxon>
        <taxon>Pseudomonadota</taxon>
        <taxon>Betaproteobacteria</taxon>
        <taxon>Neisseriales</taxon>
        <taxon>Neisseriaceae</taxon>
        <taxon>Neisseria</taxon>
    </lineage>
</organism>